<dbReference type="InterPro" id="IPR019967">
    <property type="entry name" value="F420-dep_enz_PPOX_Rv0121"/>
</dbReference>
<dbReference type="Proteomes" id="UP001596137">
    <property type="component" value="Unassembled WGS sequence"/>
</dbReference>
<dbReference type="PANTHER" id="PTHR35176">
    <property type="entry name" value="HEME OXYGENASE HI_0854-RELATED"/>
    <property type="match status" value="1"/>
</dbReference>
<dbReference type="EMBL" id="JBHSRF010000149">
    <property type="protein sequence ID" value="MFC6087494.1"/>
    <property type="molecule type" value="Genomic_DNA"/>
</dbReference>
<evidence type="ECO:0000313" key="4">
    <source>
        <dbReference type="Proteomes" id="UP001596137"/>
    </source>
</evidence>
<evidence type="ECO:0000256" key="1">
    <source>
        <dbReference type="ARBA" id="ARBA00023002"/>
    </source>
</evidence>
<dbReference type="PANTHER" id="PTHR35176:SF2">
    <property type="entry name" value="F420H(2)-DEPENDENT REDUCTASE RV1155"/>
    <property type="match status" value="1"/>
</dbReference>
<comment type="caution">
    <text evidence="3">The sequence shown here is derived from an EMBL/GenBank/DDBJ whole genome shotgun (WGS) entry which is preliminary data.</text>
</comment>
<dbReference type="NCBIfam" id="TIGR03668">
    <property type="entry name" value="Rv0121_F420"/>
    <property type="match status" value="1"/>
</dbReference>
<dbReference type="Pfam" id="PF01243">
    <property type="entry name" value="PNPOx_N"/>
    <property type="match status" value="1"/>
</dbReference>
<protein>
    <submittedName>
        <fullName evidence="3">TIGR03668 family PPOX class F420-dependent oxidoreductase</fullName>
    </submittedName>
</protein>
<dbReference type="InterPro" id="IPR052019">
    <property type="entry name" value="F420H2_bilvrd_red/Heme_oxyg"/>
</dbReference>
<evidence type="ECO:0000259" key="2">
    <source>
        <dbReference type="Pfam" id="PF01243"/>
    </source>
</evidence>
<dbReference type="SUPFAM" id="SSF50475">
    <property type="entry name" value="FMN-binding split barrel"/>
    <property type="match status" value="1"/>
</dbReference>
<organism evidence="3 4">
    <name type="scientific">Sphaerisporangium aureirubrum</name>
    <dbReference type="NCBI Taxonomy" id="1544736"/>
    <lineage>
        <taxon>Bacteria</taxon>
        <taxon>Bacillati</taxon>
        <taxon>Actinomycetota</taxon>
        <taxon>Actinomycetes</taxon>
        <taxon>Streptosporangiales</taxon>
        <taxon>Streptosporangiaceae</taxon>
        <taxon>Sphaerisporangium</taxon>
    </lineage>
</organism>
<reference evidence="4" key="1">
    <citation type="journal article" date="2019" name="Int. J. Syst. Evol. Microbiol.">
        <title>The Global Catalogue of Microorganisms (GCM) 10K type strain sequencing project: providing services to taxonomists for standard genome sequencing and annotation.</title>
        <authorList>
            <consortium name="The Broad Institute Genomics Platform"/>
            <consortium name="The Broad Institute Genome Sequencing Center for Infectious Disease"/>
            <person name="Wu L."/>
            <person name="Ma J."/>
        </authorList>
    </citation>
    <scope>NUCLEOTIDE SEQUENCE [LARGE SCALE GENOMIC DNA]</scope>
    <source>
        <strain evidence="4">JCM 30346</strain>
    </source>
</reference>
<sequence length="134" mass="15110">MDDERARFRDARVARLATVGPDGAPHLVPVTFATHGDLVVTAVDHKPKTTTALRRLRNIEHDPRVSLLVDHYEDDWTRLWWVRADGRASVQTGDDRILAPLVAKYPQYAARPPEGPVIAVQVTRYVSWAYTGRS</sequence>
<dbReference type="Gene3D" id="2.30.110.10">
    <property type="entry name" value="Electron Transport, Fmn-binding Protein, Chain A"/>
    <property type="match status" value="1"/>
</dbReference>
<proteinExistence type="predicted"/>
<keyword evidence="1" id="KW-0560">Oxidoreductase</keyword>
<gene>
    <name evidence="3" type="ORF">ACFP1K_40470</name>
</gene>
<name>A0ABW1NXL6_9ACTN</name>
<dbReference type="InterPro" id="IPR012349">
    <property type="entry name" value="Split_barrel_FMN-bd"/>
</dbReference>
<dbReference type="InterPro" id="IPR011576">
    <property type="entry name" value="Pyridox_Oxase_N"/>
</dbReference>
<evidence type="ECO:0000313" key="3">
    <source>
        <dbReference type="EMBL" id="MFC6087494.1"/>
    </source>
</evidence>
<feature type="domain" description="Pyridoxamine 5'-phosphate oxidase N-terminal" evidence="2">
    <location>
        <begin position="5"/>
        <end position="124"/>
    </location>
</feature>
<keyword evidence="4" id="KW-1185">Reference proteome</keyword>
<accession>A0ABW1NXL6</accession>
<dbReference type="RefSeq" id="WP_380763793.1">
    <property type="nucleotide sequence ID" value="NZ_JBHSRF010000149.1"/>
</dbReference>